<dbReference type="InterPro" id="IPR011011">
    <property type="entry name" value="Znf_FYVE_PHD"/>
</dbReference>
<gene>
    <name evidence="7" type="ORF">GOP47_0016555</name>
</gene>
<accession>A0A9D4UHX4</accession>
<dbReference type="Pfam" id="PF00628">
    <property type="entry name" value="PHD"/>
    <property type="match status" value="1"/>
</dbReference>
<proteinExistence type="predicted"/>
<sequence>MVRTAQAGLRVCDVLQEDTTVLASDGASCSGLQRCKIPEMGPVIASITGYVGDERSTLIKLINSSGACYVGKLIKGSITHLVCWTFDGPKYEMAKRFQICIVNHRWFEDCCKAGKRLDESPYTILSGKEVGAVLWKAPMYESSSHNVQSKLGLSLKHAYNKDHLPGNARAEDFYEVQLYPGGDSILSSERASSDEILNVSDDNYELQLLLENKPTQRNRGKSKTSLIMKNRCITDKPVPKHKRKLIASPTSAERRKYADSRDRITHSMLEYVHLIDDMEEDNNQNCRPHLQVDDFEGRDVSPFTNRTKTWGQKSLNLLSSMRHRKKRRLVRKTEIMKAHNSFDSEGAMALSPEVNKTTPRREVMQDERASSRSPGCVDAIFYKNAENLNGSPVACTLIPADIDCAICHTDHITSAGVLSCGHHFCYQCIMKWALEVASKTPTCPLCKGPFDMITKREKKPGSSEKELSYEESVIMLNCLDRGIREQLEESTPILSCIMCGNGDMQDLLLTCIGCGARSAHTFCLDPPLPPLSNTRWSCGRCLQRRRADTTWWHQLHLFDS</sequence>
<dbReference type="InterPro" id="IPR001357">
    <property type="entry name" value="BRCT_dom"/>
</dbReference>
<dbReference type="PROSITE" id="PS50089">
    <property type="entry name" value="ZF_RING_2"/>
    <property type="match status" value="1"/>
</dbReference>
<comment type="caution">
    <text evidence="7">The sequence shown here is derived from an EMBL/GenBank/DDBJ whole genome shotgun (WGS) entry which is preliminary data.</text>
</comment>
<dbReference type="PANTHER" id="PTHR47776:SF2">
    <property type="entry name" value="RING-TYPE E3 UBIQUITIN TRANSFERASE BRCA1"/>
    <property type="match status" value="1"/>
</dbReference>
<name>A0A9D4UHX4_ADICA</name>
<organism evidence="7 8">
    <name type="scientific">Adiantum capillus-veneris</name>
    <name type="common">Maidenhair fern</name>
    <dbReference type="NCBI Taxonomy" id="13818"/>
    <lineage>
        <taxon>Eukaryota</taxon>
        <taxon>Viridiplantae</taxon>
        <taxon>Streptophyta</taxon>
        <taxon>Embryophyta</taxon>
        <taxon>Tracheophyta</taxon>
        <taxon>Polypodiopsida</taxon>
        <taxon>Polypodiidae</taxon>
        <taxon>Polypodiales</taxon>
        <taxon>Pteridineae</taxon>
        <taxon>Pteridaceae</taxon>
        <taxon>Vittarioideae</taxon>
        <taxon>Adiantum</taxon>
    </lineage>
</organism>
<dbReference type="Gene3D" id="3.40.50.10190">
    <property type="entry name" value="BRCT domain"/>
    <property type="match status" value="1"/>
</dbReference>
<dbReference type="PANTHER" id="PTHR47776">
    <property type="entry name" value="F5A8.9 PROTEIN"/>
    <property type="match status" value="1"/>
</dbReference>
<evidence type="ECO:0000259" key="6">
    <source>
        <dbReference type="PROSITE" id="PS50172"/>
    </source>
</evidence>
<feature type="domain" description="RING-type" evidence="5">
    <location>
        <begin position="404"/>
        <end position="447"/>
    </location>
</feature>
<dbReference type="Pfam" id="PF13639">
    <property type="entry name" value="zf-RING_2"/>
    <property type="match status" value="1"/>
</dbReference>
<dbReference type="EMBL" id="JABFUD020000016">
    <property type="protein sequence ID" value="KAI5068210.1"/>
    <property type="molecule type" value="Genomic_DNA"/>
</dbReference>
<keyword evidence="2 4" id="KW-0863">Zinc-finger</keyword>
<feature type="domain" description="BRCT" evidence="6">
    <location>
        <begin position="39"/>
        <end position="124"/>
    </location>
</feature>
<dbReference type="SUPFAM" id="SSF52113">
    <property type="entry name" value="BRCT domain"/>
    <property type="match status" value="1"/>
</dbReference>
<dbReference type="InterPro" id="IPR036420">
    <property type="entry name" value="BRCT_dom_sf"/>
</dbReference>
<evidence type="ECO:0000256" key="3">
    <source>
        <dbReference type="ARBA" id="ARBA00022833"/>
    </source>
</evidence>
<dbReference type="PROSITE" id="PS50172">
    <property type="entry name" value="BRCT"/>
    <property type="match status" value="1"/>
</dbReference>
<dbReference type="Gene3D" id="3.30.40.10">
    <property type="entry name" value="Zinc/RING finger domain, C3HC4 (zinc finger)"/>
    <property type="match status" value="2"/>
</dbReference>
<evidence type="ECO:0008006" key="9">
    <source>
        <dbReference type="Google" id="ProtNLM"/>
    </source>
</evidence>
<dbReference type="SUPFAM" id="SSF57903">
    <property type="entry name" value="FYVE/PHD zinc finger"/>
    <property type="match status" value="1"/>
</dbReference>
<dbReference type="InterPro" id="IPR019787">
    <property type="entry name" value="Znf_PHD-finger"/>
</dbReference>
<dbReference type="Pfam" id="PF12738">
    <property type="entry name" value="PTCB-BRCT"/>
    <property type="match status" value="1"/>
</dbReference>
<dbReference type="InterPro" id="IPR017907">
    <property type="entry name" value="Znf_RING_CS"/>
</dbReference>
<dbReference type="AlphaFoldDB" id="A0A9D4UHX4"/>
<evidence type="ECO:0000256" key="4">
    <source>
        <dbReference type="PROSITE-ProRule" id="PRU00175"/>
    </source>
</evidence>
<dbReference type="SMART" id="SM00249">
    <property type="entry name" value="PHD"/>
    <property type="match status" value="1"/>
</dbReference>
<dbReference type="SUPFAM" id="SSF57850">
    <property type="entry name" value="RING/U-box"/>
    <property type="match status" value="1"/>
</dbReference>
<evidence type="ECO:0000256" key="1">
    <source>
        <dbReference type="ARBA" id="ARBA00022723"/>
    </source>
</evidence>
<dbReference type="GO" id="GO:0008270">
    <property type="term" value="F:zinc ion binding"/>
    <property type="evidence" value="ECO:0007669"/>
    <property type="project" value="UniProtKB-KW"/>
</dbReference>
<dbReference type="SMART" id="SM00184">
    <property type="entry name" value="RING"/>
    <property type="match status" value="1"/>
</dbReference>
<dbReference type="Proteomes" id="UP000886520">
    <property type="component" value="Chromosome 16"/>
</dbReference>
<keyword evidence="8" id="KW-1185">Reference proteome</keyword>
<keyword evidence="3" id="KW-0862">Zinc</keyword>
<dbReference type="PROSITE" id="PS00518">
    <property type="entry name" value="ZF_RING_1"/>
    <property type="match status" value="1"/>
</dbReference>
<dbReference type="InterPro" id="IPR013083">
    <property type="entry name" value="Znf_RING/FYVE/PHD"/>
</dbReference>
<dbReference type="InterPro" id="IPR001965">
    <property type="entry name" value="Znf_PHD"/>
</dbReference>
<evidence type="ECO:0000313" key="7">
    <source>
        <dbReference type="EMBL" id="KAI5068210.1"/>
    </source>
</evidence>
<dbReference type="InterPro" id="IPR001841">
    <property type="entry name" value="Znf_RING"/>
</dbReference>
<protein>
    <recommendedName>
        <fullName evidence="9">RING-type E3 ubiquitin transferase BRCA1</fullName>
    </recommendedName>
</protein>
<evidence type="ECO:0000313" key="8">
    <source>
        <dbReference type="Proteomes" id="UP000886520"/>
    </source>
</evidence>
<evidence type="ECO:0000259" key="5">
    <source>
        <dbReference type="PROSITE" id="PS50089"/>
    </source>
</evidence>
<dbReference type="SMART" id="SM00292">
    <property type="entry name" value="BRCT"/>
    <property type="match status" value="1"/>
</dbReference>
<dbReference type="OrthoDB" id="251770at2759"/>
<keyword evidence="1" id="KW-0479">Metal-binding</keyword>
<reference evidence="7" key="1">
    <citation type="submission" date="2021-01" db="EMBL/GenBank/DDBJ databases">
        <title>Adiantum capillus-veneris genome.</title>
        <authorList>
            <person name="Fang Y."/>
            <person name="Liao Q."/>
        </authorList>
    </citation>
    <scope>NUCLEOTIDE SEQUENCE</scope>
    <source>
        <strain evidence="7">H3</strain>
        <tissue evidence="7">Leaf</tissue>
    </source>
</reference>
<evidence type="ECO:0000256" key="2">
    <source>
        <dbReference type="ARBA" id="ARBA00022771"/>
    </source>
</evidence>